<feature type="region of interest" description="Disordered" evidence="3">
    <location>
        <begin position="1"/>
        <end position="139"/>
    </location>
</feature>
<evidence type="ECO:0000256" key="3">
    <source>
        <dbReference type="SAM" id="MobiDB-lite"/>
    </source>
</evidence>
<comment type="subcellular location">
    <subcellularLocation>
        <location evidence="1">Nucleus</location>
    </subcellularLocation>
</comment>
<feature type="region of interest" description="Disordered" evidence="3">
    <location>
        <begin position="1249"/>
        <end position="1271"/>
    </location>
</feature>
<keyword evidence="2" id="KW-0175">Coiled coil</keyword>
<dbReference type="AlphaFoldDB" id="A0A4U5V5F0"/>
<dbReference type="InterPro" id="IPR004210">
    <property type="entry name" value="BESS_motif"/>
</dbReference>
<proteinExistence type="predicted"/>
<dbReference type="PANTHER" id="PTHR31025:SF30">
    <property type="entry name" value="SI:DKEY-15H8.17"/>
    <property type="match status" value="1"/>
</dbReference>
<feature type="domain" description="MADF" evidence="4">
    <location>
        <begin position="762"/>
        <end position="852"/>
    </location>
</feature>
<sequence length="1271" mass="145228">MRDKDVRDKDVRDKDVRDKDVRDKDVRDKDVRDKDVRDKDVRDKDRRDKDVRDKDVRDKDMRDKDVRDKDVRDKDVRDKDVRDKDVKDKDRRDKDRKDKDVRGKDMRDKDVRDKDVRDKDMRDKDVRDKDVRDKDVRDKDEADVIENAIRAAVNSVMNVIYSSCSRRVQEYRSMVSDRDKEIRRLECKLEKSESELQILRLEVCMTQTEDEAHAGEVSPADSQLKNEPEDEPCGVGAETPTQIPHKTSTTEAFPHQHAQTEKPSWECEGPAGDQRSFGCIPSLVKEEPSDLVVEWEMCEGSLLDQQEEEGQHGGARKGVFPAQSDTAPSAFSMEEDFPSIPQALMETPWVTTSPHISSAFQCSPGSFISYISDSECSSSTRQLGNDWHYNFQVPWNRLSSVLRRKLDHQERPTARERREMIRVIAAEILAVCKKPAKRHLSEVARKMVLAYPKSFKDIIDDEVIGSGHDSLTKQLQCRVDNCRRSVPPAKQRSARNGSMAVPKSKKHRRDSYGCVQWESGPVNVDAQMKKKKDMQKMFLKNERNAKKIDKLISDTFISQRNDIVSGRETRLLKKEWPYLFSVVGMKAHFRLLTGVHINEGFEEAMASKFARVLDYFRSLPMEMSRQRAEIHAGGGPCGAVLMLLSHFKEDCGRMFHVVGRTCIADEVQTEHLPPTPCIVVCGMSPMSADTFMVAVDQAVIIENLASFTDALVSMFVCYYIFNVHYPVELGATMEFLQSTISASFLCENVNARSLTGRLLKEKLINAVFNYPELYNPTLREYKDASRRCSAWRCVAGQVGISEEEGKRRWRNLRDRYRKERLAEKRRRRDSVPDTKTPWRYMHLLRYLEPYLQDRPSSSHLDTDTSAADNFTGPECDVSLCSSPTSPDDGLLCPTPAPLPSTPGASRSPSPVVSGASQPQLLGDLTGMKKNSHATLFRRKRSRTELTDFEAQVLSALSAHHDEDYHYALSLAATMRKLPLAKKQKLRCRIEQSVADINTKMNVLKNTILHPHLRDEEAAVVENAIRLAIDSVINVLCGVNSAKTHEHRRMVADRDKEIQRLECRLKEIEHELRVLRRHGCTCGTRQSLCGSQPATCDPHRGEQSGFEPGGEMTAAQQQQECEMSISCKNKKKTVPMSELPEETQRLKRAAWRAASKRYYARKIARQQASSSRPGPFPHITDSRFTQPVTFVDKRRRTATRMISELTDESQTLQREAWRAASRRYYARKKIAHHHRDEAMQYVHLLQNIEPSDETLGPNRGGSHTNSGGIMCS</sequence>
<feature type="region of interest" description="Disordered" evidence="3">
    <location>
        <begin position="210"/>
        <end position="236"/>
    </location>
</feature>
<feature type="region of interest" description="Disordered" evidence="3">
    <location>
        <begin position="1090"/>
        <end position="1109"/>
    </location>
</feature>
<name>A0A4U5V5F0_COLLU</name>
<accession>A0A4U5V5F0</accession>
<feature type="region of interest" description="Disordered" evidence="3">
    <location>
        <begin position="485"/>
        <end position="505"/>
    </location>
</feature>
<feature type="domain" description="BESS" evidence="5">
    <location>
        <begin position="960"/>
        <end position="999"/>
    </location>
</feature>
<keyword evidence="1" id="KW-0539">Nucleus</keyword>
<evidence type="ECO:0000313" key="7">
    <source>
        <dbReference type="Proteomes" id="UP000298787"/>
    </source>
</evidence>
<feature type="coiled-coil region" evidence="2">
    <location>
        <begin position="175"/>
        <end position="202"/>
    </location>
</feature>
<evidence type="ECO:0000313" key="6">
    <source>
        <dbReference type="EMBL" id="TKS82510.1"/>
    </source>
</evidence>
<feature type="coiled-coil region" evidence="2">
    <location>
        <begin position="1050"/>
        <end position="1077"/>
    </location>
</feature>
<feature type="compositionally biased region" description="Polar residues" evidence="3">
    <location>
        <begin position="902"/>
        <end position="919"/>
    </location>
</feature>
<dbReference type="Pfam" id="PF02944">
    <property type="entry name" value="BESS"/>
    <property type="match status" value="1"/>
</dbReference>
<feature type="region of interest" description="Disordered" evidence="3">
    <location>
        <begin position="250"/>
        <end position="271"/>
    </location>
</feature>
<dbReference type="PROSITE" id="PS51031">
    <property type="entry name" value="BESS"/>
    <property type="match status" value="1"/>
</dbReference>
<reference evidence="6 7" key="1">
    <citation type="submission" date="2019-01" db="EMBL/GenBank/DDBJ databases">
        <title>Genome Assembly of Collichthys lucidus.</title>
        <authorList>
            <person name="Cai M."/>
            <person name="Xiao S."/>
        </authorList>
    </citation>
    <scope>NUCLEOTIDE SEQUENCE [LARGE SCALE GENOMIC DNA]</scope>
    <source>
        <strain evidence="6">JT15FE1705JMU</strain>
        <tissue evidence="6">Muscle</tissue>
    </source>
</reference>
<evidence type="ECO:0000259" key="5">
    <source>
        <dbReference type="PROSITE" id="PS51031"/>
    </source>
</evidence>
<feature type="compositionally biased region" description="Polar residues" evidence="3">
    <location>
        <begin position="1260"/>
        <end position="1271"/>
    </location>
</feature>
<organism evidence="6 7">
    <name type="scientific">Collichthys lucidus</name>
    <name type="common">Big head croaker</name>
    <name type="synonym">Sciaena lucida</name>
    <dbReference type="NCBI Taxonomy" id="240159"/>
    <lineage>
        <taxon>Eukaryota</taxon>
        <taxon>Metazoa</taxon>
        <taxon>Chordata</taxon>
        <taxon>Craniata</taxon>
        <taxon>Vertebrata</taxon>
        <taxon>Euteleostomi</taxon>
        <taxon>Actinopterygii</taxon>
        <taxon>Neopterygii</taxon>
        <taxon>Teleostei</taxon>
        <taxon>Neoteleostei</taxon>
        <taxon>Acanthomorphata</taxon>
        <taxon>Eupercaria</taxon>
        <taxon>Sciaenidae</taxon>
        <taxon>Collichthys</taxon>
    </lineage>
</organism>
<evidence type="ECO:0000256" key="2">
    <source>
        <dbReference type="SAM" id="Coils"/>
    </source>
</evidence>
<dbReference type="Proteomes" id="UP000298787">
    <property type="component" value="Chromosome 14"/>
</dbReference>
<dbReference type="GO" id="GO:0005634">
    <property type="term" value="C:nucleus"/>
    <property type="evidence" value="ECO:0007669"/>
    <property type="project" value="UniProtKB-SubCell"/>
</dbReference>
<dbReference type="STRING" id="240159.A0A4U5V5F0"/>
<protein>
    <submittedName>
        <fullName evidence="6">RNA-binding protein 6</fullName>
    </submittedName>
</protein>
<feature type="region of interest" description="Disordered" evidence="3">
    <location>
        <begin position="886"/>
        <end position="927"/>
    </location>
</feature>
<keyword evidence="7" id="KW-1185">Reference proteome</keyword>
<dbReference type="InterPro" id="IPR006578">
    <property type="entry name" value="MADF-dom"/>
</dbReference>
<evidence type="ECO:0000259" key="4">
    <source>
        <dbReference type="PROSITE" id="PS51029"/>
    </source>
</evidence>
<dbReference type="Pfam" id="PF10545">
    <property type="entry name" value="MADF_DNA_bdg"/>
    <property type="match status" value="1"/>
</dbReference>
<dbReference type="PANTHER" id="PTHR31025">
    <property type="entry name" value="SI:CH211-196P9.1-RELATED"/>
    <property type="match status" value="1"/>
</dbReference>
<evidence type="ECO:0000256" key="1">
    <source>
        <dbReference type="PROSITE-ProRule" id="PRU00371"/>
    </source>
</evidence>
<dbReference type="EMBL" id="CM014091">
    <property type="protein sequence ID" value="TKS82510.1"/>
    <property type="molecule type" value="Genomic_DNA"/>
</dbReference>
<dbReference type="PROSITE" id="PS51029">
    <property type="entry name" value="MADF"/>
    <property type="match status" value="1"/>
</dbReference>
<dbReference type="SMART" id="SM00595">
    <property type="entry name" value="MADF"/>
    <property type="match status" value="1"/>
</dbReference>
<gene>
    <name evidence="6" type="ORF">D9C73_016619</name>
</gene>
<dbReference type="GO" id="GO:0003677">
    <property type="term" value="F:DNA binding"/>
    <property type="evidence" value="ECO:0007669"/>
    <property type="project" value="InterPro"/>
</dbReference>